<evidence type="ECO:0000256" key="1">
    <source>
        <dbReference type="ARBA" id="ARBA00004107"/>
    </source>
</evidence>
<evidence type="ECO:0000256" key="2">
    <source>
        <dbReference type="ARBA" id="ARBA00004223"/>
    </source>
</evidence>
<dbReference type="GO" id="GO:0005576">
    <property type="term" value="C:extracellular region"/>
    <property type="evidence" value="ECO:0007669"/>
    <property type="project" value="UniProtKB-SubCell"/>
</dbReference>
<feature type="transmembrane region" description="Helical" evidence="22">
    <location>
        <begin position="26"/>
        <end position="50"/>
    </location>
</feature>
<evidence type="ECO:0000256" key="8">
    <source>
        <dbReference type="ARBA" id="ARBA00022448"/>
    </source>
</evidence>
<keyword evidence="8" id="KW-0813">Transport</keyword>
<feature type="transmembrane region" description="Helical" evidence="22">
    <location>
        <begin position="98"/>
        <end position="122"/>
    </location>
</feature>
<evidence type="ECO:0000256" key="20">
    <source>
        <dbReference type="ARBA" id="ARBA00043922"/>
    </source>
</evidence>
<dbReference type="InterPro" id="IPR018499">
    <property type="entry name" value="Tetraspanin/Peripherin"/>
</dbReference>
<protein>
    <recommendedName>
        <fullName evidence="22">Tetraspanin</fullName>
    </recommendedName>
</protein>
<dbReference type="GO" id="GO:0031902">
    <property type="term" value="C:late endosome membrane"/>
    <property type="evidence" value="ECO:0007669"/>
    <property type="project" value="UniProtKB-SubCell"/>
</dbReference>
<evidence type="ECO:0000256" key="3">
    <source>
        <dbReference type="ARBA" id="ARBA00004241"/>
    </source>
</evidence>
<reference evidence="23" key="1">
    <citation type="journal article" date="2023" name="Mol. Biol. Evol.">
        <title>Third-Generation Sequencing Reveals the Adaptive Role of the Epigenome in Three Deep-Sea Polychaetes.</title>
        <authorList>
            <person name="Perez M."/>
            <person name="Aroh O."/>
            <person name="Sun Y."/>
            <person name="Lan Y."/>
            <person name="Juniper S.K."/>
            <person name="Young C.R."/>
            <person name="Angers B."/>
            <person name="Qian P.Y."/>
        </authorList>
    </citation>
    <scope>NUCLEOTIDE SEQUENCE</scope>
    <source>
        <strain evidence="23">P08H-3</strain>
    </source>
</reference>
<dbReference type="GO" id="GO:0030154">
    <property type="term" value="P:cell differentiation"/>
    <property type="evidence" value="ECO:0007669"/>
    <property type="project" value="UniProtKB-ARBA"/>
</dbReference>
<evidence type="ECO:0000256" key="14">
    <source>
        <dbReference type="ARBA" id="ARBA00022989"/>
    </source>
</evidence>
<keyword evidence="11 22" id="KW-0812">Transmembrane</keyword>
<dbReference type="GO" id="GO:0015031">
    <property type="term" value="P:protein transport"/>
    <property type="evidence" value="ECO:0007669"/>
    <property type="project" value="UniProtKB-KW"/>
</dbReference>
<keyword evidence="14 22" id="KW-1133">Transmembrane helix</keyword>
<dbReference type="EMBL" id="JAODUP010000633">
    <property type="protein sequence ID" value="KAK2146089.1"/>
    <property type="molecule type" value="Genomic_DNA"/>
</dbReference>
<dbReference type="PANTHER" id="PTHR19282">
    <property type="entry name" value="TETRASPANIN"/>
    <property type="match status" value="1"/>
</dbReference>
<evidence type="ECO:0000256" key="18">
    <source>
        <dbReference type="ARBA" id="ARBA00023228"/>
    </source>
</evidence>
<keyword evidence="17" id="KW-0325">Glycoprotein</keyword>
<keyword evidence="13" id="KW-0653">Protein transport</keyword>
<dbReference type="InterPro" id="IPR000301">
    <property type="entry name" value="Tetraspanin_animals"/>
</dbReference>
<keyword evidence="24" id="KW-1185">Reference proteome</keyword>
<gene>
    <name evidence="23" type="ORF">LSH36_634g01047</name>
</gene>
<dbReference type="SUPFAM" id="SSF48652">
    <property type="entry name" value="Tetraspanin"/>
    <property type="match status" value="1"/>
</dbReference>
<evidence type="ECO:0000313" key="24">
    <source>
        <dbReference type="Proteomes" id="UP001208570"/>
    </source>
</evidence>
<organism evidence="23 24">
    <name type="scientific">Paralvinella palmiformis</name>
    <dbReference type="NCBI Taxonomy" id="53620"/>
    <lineage>
        <taxon>Eukaryota</taxon>
        <taxon>Metazoa</taxon>
        <taxon>Spiralia</taxon>
        <taxon>Lophotrochozoa</taxon>
        <taxon>Annelida</taxon>
        <taxon>Polychaeta</taxon>
        <taxon>Sedentaria</taxon>
        <taxon>Canalipalpata</taxon>
        <taxon>Terebellida</taxon>
        <taxon>Terebelliformia</taxon>
        <taxon>Alvinellidae</taxon>
        <taxon>Paralvinella</taxon>
    </lineage>
</organism>
<evidence type="ECO:0000256" key="9">
    <source>
        <dbReference type="ARBA" id="ARBA00022475"/>
    </source>
</evidence>
<dbReference type="PANTHER" id="PTHR19282:SF544">
    <property type="entry name" value="TETRASPANIN"/>
    <property type="match status" value="1"/>
</dbReference>
<dbReference type="FunFam" id="1.10.1450.10:FF:000019">
    <property type="entry name" value="Tetraspanin"/>
    <property type="match status" value="1"/>
</dbReference>
<dbReference type="InterPro" id="IPR008952">
    <property type="entry name" value="Tetraspanin_EC2_sf"/>
</dbReference>
<comment type="similarity">
    <text evidence="7 22">Belongs to the tetraspanin (TM4SF) family.</text>
</comment>
<evidence type="ECO:0000256" key="10">
    <source>
        <dbReference type="ARBA" id="ARBA00022525"/>
    </source>
</evidence>
<evidence type="ECO:0000256" key="11">
    <source>
        <dbReference type="ARBA" id="ARBA00022692"/>
    </source>
</evidence>
<accession>A0AAD9J482</accession>
<evidence type="ECO:0000256" key="16">
    <source>
        <dbReference type="ARBA" id="ARBA00023139"/>
    </source>
</evidence>
<keyword evidence="12" id="KW-0967">Endosome</keyword>
<dbReference type="GO" id="GO:0005886">
    <property type="term" value="C:plasma membrane"/>
    <property type="evidence" value="ECO:0007669"/>
    <property type="project" value="UniProtKB-SubCell"/>
</dbReference>
<keyword evidence="15 22" id="KW-0472">Membrane</keyword>
<evidence type="ECO:0000256" key="7">
    <source>
        <dbReference type="ARBA" id="ARBA00006840"/>
    </source>
</evidence>
<name>A0AAD9J482_9ANNE</name>
<sequence length="265" mass="29567">MPDSGLGAVKIAGKDDGCCGIFFLKYCLYIFNLIFWLSGGGVLAVGLWTLLTKHSYSTLLGSGVYPATTYILIATGALIIMVGFLGCCGAWRESIGCLMTYAAFLLLVFLLEAVVGILAYMYKSSIETELRRDLNHTMLHNYYMDYDMTLAIDDMQQSFRCCGAGSYEDWRYSRWLLGNPNINNTTPDSCCKTMSPHCAVRDHPSNIYYKGCMDVLMMFLQDHLIILGSVGLGLCCLQLFGIVFACVLASKIKDWKRRQKANLWG</sequence>
<keyword evidence="16" id="KW-0564">Palmitate</keyword>
<keyword evidence="19" id="KW-0449">Lipoprotein</keyword>
<evidence type="ECO:0000256" key="19">
    <source>
        <dbReference type="ARBA" id="ARBA00023288"/>
    </source>
</evidence>
<feature type="transmembrane region" description="Helical" evidence="22">
    <location>
        <begin position="224"/>
        <end position="250"/>
    </location>
</feature>
<evidence type="ECO:0000256" key="4">
    <source>
        <dbReference type="ARBA" id="ARBA00004613"/>
    </source>
</evidence>
<dbReference type="PIRSF" id="PIRSF002419">
    <property type="entry name" value="Tetraspanin"/>
    <property type="match status" value="1"/>
</dbReference>
<evidence type="ECO:0000256" key="15">
    <source>
        <dbReference type="ARBA" id="ARBA00023136"/>
    </source>
</evidence>
<evidence type="ECO:0000313" key="23">
    <source>
        <dbReference type="EMBL" id="KAK2146089.1"/>
    </source>
</evidence>
<dbReference type="CDD" id="cd03155">
    <property type="entry name" value="CD151_like_LEL"/>
    <property type="match status" value="1"/>
</dbReference>
<comment type="subcellular location">
    <subcellularLocation>
        <location evidence="5">Cell membrane</location>
        <topology evidence="5">Multi-pass membrane protein</topology>
    </subcellularLocation>
    <subcellularLocation>
        <location evidence="3">Cell surface</location>
    </subcellularLocation>
    <subcellularLocation>
        <location evidence="1">Late endosome membrane</location>
        <topology evidence="1">Multi-pass membrane protein</topology>
    </subcellularLocation>
    <subcellularLocation>
        <location evidence="6">Lysosome membrane</location>
    </subcellularLocation>
    <subcellularLocation>
        <location evidence="2">Melanosome</location>
    </subcellularLocation>
    <subcellularLocation>
        <location evidence="22">Membrane</location>
        <topology evidence="22">Multi-pass membrane protein</topology>
    </subcellularLocation>
    <subcellularLocation>
        <location evidence="4">Secreted</location>
    </subcellularLocation>
</comment>
<evidence type="ECO:0000256" key="22">
    <source>
        <dbReference type="RuleBase" id="RU361218"/>
    </source>
</evidence>
<dbReference type="Gene3D" id="1.10.1450.10">
    <property type="entry name" value="Tetraspanin"/>
    <property type="match status" value="1"/>
</dbReference>
<dbReference type="GO" id="GO:0005765">
    <property type="term" value="C:lysosomal membrane"/>
    <property type="evidence" value="ECO:0007669"/>
    <property type="project" value="UniProtKB-SubCell"/>
</dbReference>
<evidence type="ECO:0000256" key="6">
    <source>
        <dbReference type="ARBA" id="ARBA00004656"/>
    </source>
</evidence>
<dbReference type="PRINTS" id="PR00259">
    <property type="entry name" value="TMFOUR"/>
</dbReference>
<proteinExistence type="inferred from homology"/>
<dbReference type="GO" id="GO:0009986">
    <property type="term" value="C:cell surface"/>
    <property type="evidence" value="ECO:0007669"/>
    <property type="project" value="UniProtKB-SubCell"/>
</dbReference>
<evidence type="ECO:0000256" key="13">
    <source>
        <dbReference type="ARBA" id="ARBA00022927"/>
    </source>
</evidence>
<keyword evidence="10" id="KW-0964">Secreted</keyword>
<dbReference type="Pfam" id="PF00335">
    <property type="entry name" value="Tetraspanin"/>
    <property type="match status" value="1"/>
</dbReference>
<comment type="function">
    <text evidence="20">Functions as a cell surface receptor for TIMP1 and plays a role in the activation of cellular signaling cascades. Plays a role in the activation of ITGB1 and integrin signaling, leading to the activation of AKT, FAK/PTK2 and MAP kinases. Promotes cell survival, reorganization of the actin cytoskeleton, cell adhesion, spreading and migration, via its role in the activation of AKT and FAK/PTK2. Plays a role in VEGFA signaling via its role in regulating the internalization of KDR/VEGFR2. Plays a role in intracellular vesicular transport processes, and is required for normal trafficking of the PMEL luminal domain that is essential for the development and maturation of melanocytes. Plays a role in the adhesion of leukocytes onto endothelial cells via its role in the regulation of SELP trafficking. May play a role in mast cell degranulation in response to Ms4a2/FceRI stimulation, but not in mast cell degranulation in response to other stimuli.</text>
</comment>
<keyword evidence="9" id="KW-1003">Cell membrane</keyword>
<evidence type="ECO:0000256" key="12">
    <source>
        <dbReference type="ARBA" id="ARBA00022753"/>
    </source>
</evidence>
<dbReference type="Proteomes" id="UP001208570">
    <property type="component" value="Unassembled WGS sequence"/>
</dbReference>
<comment type="caution">
    <text evidence="23">The sequence shown here is derived from an EMBL/GenBank/DDBJ whole genome shotgun (WGS) entry which is preliminary data.</text>
</comment>
<keyword evidence="18" id="KW-0458">Lysosome</keyword>
<evidence type="ECO:0000256" key="5">
    <source>
        <dbReference type="ARBA" id="ARBA00004651"/>
    </source>
</evidence>
<evidence type="ECO:0000256" key="21">
    <source>
        <dbReference type="ARBA" id="ARBA00046382"/>
    </source>
</evidence>
<comment type="subunit">
    <text evidence="21">Interacts with TIMP1 and ITGB1 and recruits TIMP1 to ITGB1. Interacts with CD9. Identified in a complex with CD9 and ITGB3. Interacts with PMEL. Interacts with KDR/VEGFR2; identified in a complex with ITGB1 and KDR/VEGFR2 and is required to recruit KDR to ITGB1 complexes. Interacts with SYT7.</text>
</comment>
<feature type="transmembrane region" description="Helical" evidence="22">
    <location>
        <begin position="70"/>
        <end position="91"/>
    </location>
</feature>
<evidence type="ECO:0000256" key="17">
    <source>
        <dbReference type="ARBA" id="ARBA00023180"/>
    </source>
</evidence>
<dbReference type="AlphaFoldDB" id="A0AAD9J482"/>